<evidence type="ECO:0000256" key="1">
    <source>
        <dbReference type="SAM" id="Phobius"/>
    </source>
</evidence>
<feature type="transmembrane region" description="Helical" evidence="1">
    <location>
        <begin position="22"/>
        <end position="42"/>
    </location>
</feature>
<evidence type="ECO:0000313" key="4">
    <source>
        <dbReference type="Proteomes" id="UP000190105"/>
    </source>
</evidence>
<dbReference type="InterPro" id="IPR013486">
    <property type="entry name" value="SpoIID/LytB"/>
</dbReference>
<reference evidence="4" key="1">
    <citation type="submission" date="2017-02" db="EMBL/GenBank/DDBJ databases">
        <authorList>
            <person name="Varghese N."/>
            <person name="Submissions S."/>
        </authorList>
    </citation>
    <scope>NUCLEOTIDE SEQUENCE [LARGE SCALE GENOMIC DNA]</scope>
    <source>
        <strain evidence="4">USBA 833</strain>
    </source>
</reference>
<keyword evidence="1" id="KW-1133">Transmembrane helix</keyword>
<accession>A0A1T4Y0L7</accession>
<dbReference type="Proteomes" id="UP000190105">
    <property type="component" value="Unassembled WGS sequence"/>
</dbReference>
<organism evidence="3 4">
    <name type="scientific">Caloramator quimbayensis</name>
    <dbReference type="NCBI Taxonomy" id="1147123"/>
    <lineage>
        <taxon>Bacteria</taxon>
        <taxon>Bacillati</taxon>
        <taxon>Bacillota</taxon>
        <taxon>Clostridia</taxon>
        <taxon>Eubacteriales</taxon>
        <taxon>Clostridiaceae</taxon>
        <taxon>Caloramator</taxon>
    </lineage>
</organism>
<dbReference type="GO" id="GO:0030435">
    <property type="term" value="P:sporulation resulting in formation of a cellular spore"/>
    <property type="evidence" value="ECO:0007669"/>
    <property type="project" value="InterPro"/>
</dbReference>
<dbReference type="EMBL" id="FUYH01000018">
    <property type="protein sequence ID" value="SKA95320.1"/>
    <property type="molecule type" value="Genomic_DNA"/>
</dbReference>
<feature type="domain" description="Sporulation stage II protein D amidase enhancer LytB N-terminal" evidence="2">
    <location>
        <begin position="293"/>
        <end position="383"/>
    </location>
</feature>
<sequence length="644" mass="73253">MLILEIVGDSLRRNRRRKNYKGIFISMFILILMSIGLFYIFFLKPLNITCGIVLDKKESKNNISLKIYYKDNIKWINIPRRFYRPDSLAYNIHLKGKKIISISPSKVYAGKVLMKNKDQIEIDSSTLNLSSYVLYYQIIDGKIKKLPNSSVIVGYSSYKFIADESGKIGAVLVDIPDIDALRIGISNADFTSLNHSSIIFSSKKGLIVKTEKGEYKTKKDESLKADLKNHFISLSIYKISKTTEEKVLDLGLFSQRIYVSSSSKDPISISSLKRKNGYTPLYYGELEISIVDNNMRLINETNIEDYLRFVVPSEMLSYGGLEGYKVQAIAARTYALSDTLSGRFAKYGFNLDDTTLSQSYNSQPSNSICDKAIEETRGKILSYDKKIIDAKYFSTSCGVGAPFNEIWFNTNKDLKKNSKPYLDFKDYTNSGIKDLSNEESASKFLKDWTVKAYDSNSPYFRWKIEIDKSVLSKTINENIYSRAKNNPEFFKKKWFLNIYRKADIPKEGIGNIKDIYISKRGKSGIIMEAVIVSDTGEYKIIKESNIRNVITPKSDNFDITPLYGDKIKNASAIPSGFFIIDKQVTNNKLQGITLYGGGFGHGAGMSQYGVIGLVREGKDYEDILKIFYKNIEITDYKEIIKSNF</sequence>
<keyword evidence="4" id="KW-1185">Reference proteome</keyword>
<evidence type="ECO:0000259" key="2">
    <source>
        <dbReference type="Pfam" id="PF08486"/>
    </source>
</evidence>
<protein>
    <submittedName>
        <fullName evidence="3">SpoIID/LytB domain protein</fullName>
    </submittedName>
</protein>
<gene>
    <name evidence="3" type="ORF">SAMN05443428_1185</name>
</gene>
<dbReference type="OrthoDB" id="9794671at2"/>
<keyword evidence="1" id="KW-0812">Transmembrane</keyword>
<name>A0A1T4Y0L7_9CLOT</name>
<dbReference type="AlphaFoldDB" id="A0A1T4Y0L7"/>
<keyword evidence="1" id="KW-0472">Membrane</keyword>
<proteinExistence type="predicted"/>
<evidence type="ECO:0000313" key="3">
    <source>
        <dbReference type="EMBL" id="SKA95320.1"/>
    </source>
</evidence>
<dbReference type="NCBIfam" id="TIGR02669">
    <property type="entry name" value="SpoIID_LytB"/>
    <property type="match status" value="1"/>
</dbReference>
<dbReference type="STRING" id="1147123.SAMN05443428_1185"/>
<dbReference type="InterPro" id="IPR013693">
    <property type="entry name" value="SpoIID/LytB_N"/>
</dbReference>
<dbReference type="Pfam" id="PF08486">
    <property type="entry name" value="SpoIID"/>
    <property type="match status" value="1"/>
</dbReference>